<accession>A0ABW2UND1</accession>
<evidence type="ECO:0000256" key="1">
    <source>
        <dbReference type="ARBA" id="ARBA00023015"/>
    </source>
</evidence>
<sequence length="208" mass="22898">MTDTRHPPSLRDRRRRQTARDIQAAALRLVCAQGFDQVTTEAIAAEAGISPRTFFNYYPYKEAAIVGPPPALPAEAVARFLAAEGAVPTDLAALMRAHLLALEDARERFRILRSLARTQPKILALHQGSILALREGVERLVAQRLPDDPVLARYLAMLTLDAARIALDHWLEHDEPLAQVLDRVLSRLPDLGALLLQFSPSGSAHAPL</sequence>
<feature type="DNA-binding region" description="H-T-H motif" evidence="4">
    <location>
        <begin position="39"/>
        <end position="58"/>
    </location>
</feature>
<dbReference type="RefSeq" id="WP_377403390.1">
    <property type="nucleotide sequence ID" value="NZ_JBHTFQ010000005.1"/>
</dbReference>
<organism evidence="6 7">
    <name type="scientific">Plastorhodobacter daqingensis</name>
    <dbReference type="NCBI Taxonomy" id="1387281"/>
    <lineage>
        <taxon>Bacteria</taxon>
        <taxon>Pseudomonadati</taxon>
        <taxon>Pseudomonadota</taxon>
        <taxon>Alphaproteobacteria</taxon>
        <taxon>Rhodobacterales</taxon>
        <taxon>Paracoccaceae</taxon>
        <taxon>Plastorhodobacter</taxon>
    </lineage>
</organism>
<dbReference type="PANTHER" id="PTHR30055:SF238">
    <property type="entry name" value="MYCOFACTOCIN BIOSYNTHESIS TRANSCRIPTIONAL REGULATOR MFTR-RELATED"/>
    <property type="match status" value="1"/>
</dbReference>
<dbReference type="Gene3D" id="1.10.357.10">
    <property type="entry name" value="Tetracycline Repressor, domain 2"/>
    <property type="match status" value="1"/>
</dbReference>
<dbReference type="Proteomes" id="UP001596516">
    <property type="component" value="Unassembled WGS sequence"/>
</dbReference>
<feature type="domain" description="HTH tetR-type" evidence="5">
    <location>
        <begin position="16"/>
        <end position="76"/>
    </location>
</feature>
<keyword evidence="2 4" id="KW-0238">DNA-binding</keyword>
<dbReference type="InterPro" id="IPR001647">
    <property type="entry name" value="HTH_TetR"/>
</dbReference>
<name>A0ABW2UND1_9RHOB</name>
<evidence type="ECO:0000256" key="4">
    <source>
        <dbReference type="PROSITE-ProRule" id="PRU00335"/>
    </source>
</evidence>
<comment type="caution">
    <text evidence="6">The sequence shown here is derived from an EMBL/GenBank/DDBJ whole genome shotgun (WGS) entry which is preliminary data.</text>
</comment>
<keyword evidence="3" id="KW-0804">Transcription</keyword>
<dbReference type="InterPro" id="IPR041347">
    <property type="entry name" value="MftR_C"/>
</dbReference>
<dbReference type="SUPFAM" id="SSF46689">
    <property type="entry name" value="Homeodomain-like"/>
    <property type="match status" value="1"/>
</dbReference>
<evidence type="ECO:0000313" key="6">
    <source>
        <dbReference type="EMBL" id="MFC7704752.1"/>
    </source>
</evidence>
<dbReference type="InterPro" id="IPR009057">
    <property type="entry name" value="Homeodomain-like_sf"/>
</dbReference>
<reference evidence="7" key="1">
    <citation type="journal article" date="2019" name="Int. J. Syst. Evol. Microbiol.">
        <title>The Global Catalogue of Microorganisms (GCM) 10K type strain sequencing project: providing services to taxonomists for standard genome sequencing and annotation.</title>
        <authorList>
            <consortium name="The Broad Institute Genomics Platform"/>
            <consortium name="The Broad Institute Genome Sequencing Center for Infectious Disease"/>
            <person name="Wu L."/>
            <person name="Ma J."/>
        </authorList>
    </citation>
    <scope>NUCLEOTIDE SEQUENCE [LARGE SCALE GENOMIC DNA]</scope>
    <source>
        <strain evidence="7">CGMCC 1.12750</strain>
    </source>
</reference>
<keyword evidence="1" id="KW-0805">Transcription regulation</keyword>
<gene>
    <name evidence="6" type="ORF">ACFQXB_11160</name>
</gene>
<evidence type="ECO:0000256" key="2">
    <source>
        <dbReference type="ARBA" id="ARBA00023125"/>
    </source>
</evidence>
<proteinExistence type="predicted"/>
<dbReference type="InterPro" id="IPR050109">
    <property type="entry name" value="HTH-type_TetR-like_transc_reg"/>
</dbReference>
<keyword evidence="7" id="KW-1185">Reference proteome</keyword>
<protein>
    <submittedName>
        <fullName evidence="6">TetR family transcriptional regulator</fullName>
    </submittedName>
</protein>
<evidence type="ECO:0000256" key="3">
    <source>
        <dbReference type="ARBA" id="ARBA00023163"/>
    </source>
</evidence>
<dbReference type="PANTHER" id="PTHR30055">
    <property type="entry name" value="HTH-TYPE TRANSCRIPTIONAL REGULATOR RUTR"/>
    <property type="match status" value="1"/>
</dbReference>
<dbReference type="Pfam" id="PF00440">
    <property type="entry name" value="TetR_N"/>
    <property type="match status" value="1"/>
</dbReference>
<dbReference type="PROSITE" id="PS50977">
    <property type="entry name" value="HTH_TETR_2"/>
    <property type="match status" value="1"/>
</dbReference>
<dbReference type="Pfam" id="PF17754">
    <property type="entry name" value="TetR_C_14"/>
    <property type="match status" value="1"/>
</dbReference>
<dbReference type="EMBL" id="JBHTFQ010000005">
    <property type="protein sequence ID" value="MFC7704752.1"/>
    <property type="molecule type" value="Genomic_DNA"/>
</dbReference>
<evidence type="ECO:0000313" key="7">
    <source>
        <dbReference type="Proteomes" id="UP001596516"/>
    </source>
</evidence>
<evidence type="ECO:0000259" key="5">
    <source>
        <dbReference type="PROSITE" id="PS50977"/>
    </source>
</evidence>